<dbReference type="SUPFAM" id="SSF54060">
    <property type="entry name" value="His-Me finger endonucleases"/>
    <property type="match status" value="1"/>
</dbReference>
<dbReference type="Proteomes" id="UP000299794">
    <property type="component" value="Unassembled WGS sequence"/>
</dbReference>
<gene>
    <name evidence="2" type="ORF">PA905_45780</name>
</gene>
<protein>
    <recommendedName>
        <fullName evidence="1">HNH nuclease domain-containing protein</fullName>
    </recommendedName>
</protein>
<evidence type="ECO:0000259" key="1">
    <source>
        <dbReference type="SMART" id="SM00507"/>
    </source>
</evidence>
<evidence type="ECO:0000313" key="3">
    <source>
        <dbReference type="Proteomes" id="UP000299794"/>
    </source>
</evidence>
<reference evidence="3" key="1">
    <citation type="submission" date="2019-02" db="EMBL/GenBank/DDBJ databases">
        <title>Draft genome sequence of Planktothrix agardhii NIES-905.</title>
        <authorList>
            <person name="Yamaguchi H."/>
            <person name="Suzuki S."/>
            <person name="Kawachi M."/>
        </authorList>
    </citation>
    <scope>NUCLEOTIDE SEQUENCE [LARGE SCALE GENOMIC DNA]</scope>
    <source>
        <strain evidence="3">CCAP 1459/11A</strain>
    </source>
</reference>
<dbReference type="InterPro" id="IPR003615">
    <property type="entry name" value="HNH_nuc"/>
</dbReference>
<dbReference type="EMBL" id="BJCD01000079">
    <property type="protein sequence ID" value="GDZ96145.1"/>
    <property type="molecule type" value="Genomic_DNA"/>
</dbReference>
<evidence type="ECO:0000313" key="2">
    <source>
        <dbReference type="EMBL" id="GDZ96145.1"/>
    </source>
</evidence>
<comment type="caution">
    <text evidence="2">The sequence shown here is derived from an EMBL/GenBank/DDBJ whole genome shotgun (WGS) entry which is preliminary data.</text>
</comment>
<dbReference type="RefSeq" id="WP_051319513.1">
    <property type="nucleotide sequence ID" value="NZ_BJCD01000079.1"/>
</dbReference>
<organism evidence="2 3">
    <name type="scientific">Planktothrix agardhii CCAP 1459/11A</name>
    <dbReference type="NCBI Taxonomy" id="282420"/>
    <lineage>
        <taxon>Bacteria</taxon>
        <taxon>Bacillati</taxon>
        <taxon>Cyanobacteriota</taxon>
        <taxon>Cyanophyceae</taxon>
        <taxon>Oscillatoriophycideae</taxon>
        <taxon>Oscillatoriales</taxon>
        <taxon>Microcoleaceae</taxon>
        <taxon>Planktothrix</taxon>
    </lineage>
</organism>
<dbReference type="SMART" id="SM00507">
    <property type="entry name" value="HNHc"/>
    <property type="match status" value="1"/>
</dbReference>
<name>A0A4P6A108_PLAAG</name>
<dbReference type="InterPro" id="IPR044925">
    <property type="entry name" value="His-Me_finger_sf"/>
</dbReference>
<dbReference type="AlphaFoldDB" id="A0A4P6A108"/>
<dbReference type="Gene3D" id="3.90.75.20">
    <property type="match status" value="1"/>
</dbReference>
<proteinExistence type="predicted"/>
<feature type="domain" description="HNH nuclease" evidence="1">
    <location>
        <begin position="42"/>
        <end position="90"/>
    </location>
</feature>
<dbReference type="Pfam" id="PF13392">
    <property type="entry name" value="HNH_3"/>
    <property type="match status" value="1"/>
</dbReference>
<sequence>MDAKHPDLPYTVSEDGSMLKVRGQGIKKTTRSTAGYRQISCYGKTFLVHRVVWEAFNGEIPQGLQINHIDGNKANNSLSNLELVTPAENIRHAVKTGLKQGKSAETNSMAKLTNEQYLEIIHDLVNGATNQEVADKYGLHSRYISLIRHRKRLKSVWQQFENENQVVQVKNSSGLNSKIPIEQRIEAIKRLPTCSNKELAQWLDVDCSVISNVRHRKTWIDAWEVIDSKGATTSGKSVVASATKRGASY</sequence>
<accession>A0A4P6A108</accession>